<dbReference type="EMBL" id="HBFM01023762">
    <property type="protein sequence ID" value="CAD8781320.1"/>
    <property type="molecule type" value="Transcribed_RNA"/>
</dbReference>
<feature type="transmembrane region" description="Helical" evidence="1">
    <location>
        <begin position="120"/>
        <end position="141"/>
    </location>
</feature>
<dbReference type="GO" id="GO:0047793">
    <property type="term" value="F:cycloeucalenol cycloisomerase activity"/>
    <property type="evidence" value="ECO:0007669"/>
    <property type="project" value="InterPro"/>
</dbReference>
<feature type="transmembrane region" description="Helical" evidence="1">
    <location>
        <begin position="44"/>
        <end position="65"/>
    </location>
</feature>
<evidence type="ECO:0008006" key="3">
    <source>
        <dbReference type="Google" id="ProtNLM"/>
    </source>
</evidence>
<accession>A0A7S0YKT9</accession>
<keyword evidence="1" id="KW-0472">Membrane</keyword>
<feature type="transmembrane region" description="Helical" evidence="1">
    <location>
        <begin position="193"/>
        <end position="213"/>
    </location>
</feature>
<organism evidence="2">
    <name type="scientific">Polytomella parva</name>
    <dbReference type="NCBI Taxonomy" id="51329"/>
    <lineage>
        <taxon>Eukaryota</taxon>
        <taxon>Viridiplantae</taxon>
        <taxon>Chlorophyta</taxon>
        <taxon>core chlorophytes</taxon>
        <taxon>Chlorophyceae</taxon>
        <taxon>CS clade</taxon>
        <taxon>Chlamydomonadales</taxon>
        <taxon>Chlamydomonadaceae</taxon>
        <taxon>Polytomella</taxon>
    </lineage>
</organism>
<evidence type="ECO:0000313" key="2">
    <source>
        <dbReference type="EMBL" id="CAD8781320.1"/>
    </source>
</evidence>
<feature type="transmembrane region" description="Helical" evidence="1">
    <location>
        <begin position="153"/>
        <end position="173"/>
    </location>
</feature>
<sequence>MPIFSTNPSKRWTEMFFLFYSPFWITLCLLIIVPFKVYEACGNYGYMLIGLSCALPLFIIPLFLDNTDKDKPLKDRFWVKANLWIAIYSFIGNYFYTHYFYKVLGAKYTFVSWRLNDVPITLYFMTQAYFCFYHALSNIIIRSVGSLFSRVRSPIRIFFQGLSIFVLSYATAYGETLTISNFPYYSFVDKDRMYTVGSFFYAIYFFVSFPMFYRIEEPTRAANGKIQPPRKWSLWEVFVDSMGTGMIVLILLDFWRIFLGNIYPSLGSGPSSGAAESLPWM</sequence>
<protein>
    <recommendedName>
        <fullName evidence="3">Cycloeucalenol cycloisomerase</fullName>
    </recommendedName>
</protein>
<keyword evidence="1" id="KW-1133">Transmembrane helix</keyword>
<dbReference type="InterPro" id="IPR020532">
    <property type="entry name" value="Cycloeucalenol_cycloisomerase"/>
</dbReference>
<dbReference type="AlphaFoldDB" id="A0A7S0YKT9"/>
<keyword evidence="1" id="KW-0812">Transmembrane</keyword>
<reference evidence="2" key="1">
    <citation type="submission" date="2021-01" db="EMBL/GenBank/DDBJ databases">
        <authorList>
            <person name="Corre E."/>
            <person name="Pelletier E."/>
            <person name="Niang G."/>
            <person name="Scheremetjew M."/>
            <person name="Finn R."/>
            <person name="Kale V."/>
            <person name="Holt S."/>
            <person name="Cochrane G."/>
            <person name="Meng A."/>
            <person name="Brown T."/>
            <person name="Cohen L."/>
        </authorList>
    </citation>
    <scope>NUCLEOTIDE SEQUENCE</scope>
    <source>
        <strain evidence="2">SAG 63-3</strain>
    </source>
</reference>
<proteinExistence type="predicted"/>
<name>A0A7S0YKT9_9CHLO</name>
<evidence type="ECO:0000256" key="1">
    <source>
        <dbReference type="SAM" id="Phobius"/>
    </source>
</evidence>
<gene>
    <name evidence="2" type="ORF">PPAR00522_LOCUS15396</name>
</gene>
<feature type="transmembrane region" description="Helical" evidence="1">
    <location>
        <begin position="77"/>
        <end position="100"/>
    </location>
</feature>
<dbReference type="PANTHER" id="PTHR35136:SF1">
    <property type="entry name" value="CYCLOEUCALENOL CYCLOISOMERASE"/>
    <property type="match status" value="1"/>
</dbReference>
<feature type="transmembrane region" description="Helical" evidence="1">
    <location>
        <begin position="234"/>
        <end position="258"/>
    </location>
</feature>
<feature type="transmembrane region" description="Helical" evidence="1">
    <location>
        <begin position="12"/>
        <end position="32"/>
    </location>
</feature>
<dbReference type="PANTHER" id="PTHR35136">
    <property type="entry name" value="CYCLOEUCALENOL CYCLOISOMERASE"/>
    <property type="match status" value="1"/>
</dbReference>